<dbReference type="Proteomes" id="UP000319014">
    <property type="component" value="Unassembled WGS sequence"/>
</dbReference>
<evidence type="ECO:0000313" key="2">
    <source>
        <dbReference type="Proteomes" id="UP000319014"/>
    </source>
</evidence>
<proteinExistence type="predicted"/>
<accession>A0A521ECR9</accession>
<evidence type="ECO:0000313" key="1">
    <source>
        <dbReference type="EMBL" id="SMO81717.1"/>
    </source>
</evidence>
<protein>
    <recommendedName>
        <fullName evidence="3">Glycosyltransferase family 25 (LPS biosynthesis protein)</fullName>
    </recommendedName>
</protein>
<reference evidence="1 2" key="1">
    <citation type="submission" date="2017-05" db="EMBL/GenBank/DDBJ databases">
        <authorList>
            <person name="Varghese N."/>
            <person name="Submissions S."/>
        </authorList>
    </citation>
    <scope>NUCLEOTIDE SEQUENCE [LARGE SCALE GENOMIC DNA]</scope>
    <source>
        <strain evidence="1 2">DSM 100094</strain>
    </source>
</reference>
<dbReference type="AlphaFoldDB" id="A0A521ECR9"/>
<sequence length="396" mass="44182">MLQSVGKAWRILGREGVSGAMNRVRHRRDGVLLSDPGNRPERCFVLLGEGVLKTQFRTELKRRHLLSKAEGPKAAQKIVFNPLPTEFDDTSIAAAVLDEDYLNRIRPEDHEILQGIASGCALIVTSDAALRRALALGAALRDISIVPQSAKRAAIRLAIGRWLVYAGLMPPETYLDDLLAFAPPIRSRGRVCISLPEYLDRREGFLDGNAGNFAMFNGIRMLPAWKGCAWSYKAIATKALQSGARRLTICEDDAFFGADFQQYFNAVNRYLDRADWDVFNGVMTRIEGRPEIMMRRKLGANHIIHTPHMMGMVFNVYNRTALEWIADWDPQGGGAQTNTIDEWLNAMPGLKVVSAVPFLAGHREDAHSTIFGFKNTRYSGMIRATEREILALVDPA</sequence>
<organism evidence="1 2">
    <name type="scientific">Paracoccus laeviglucosivorans</name>
    <dbReference type="NCBI Taxonomy" id="1197861"/>
    <lineage>
        <taxon>Bacteria</taxon>
        <taxon>Pseudomonadati</taxon>
        <taxon>Pseudomonadota</taxon>
        <taxon>Alphaproteobacteria</taxon>
        <taxon>Rhodobacterales</taxon>
        <taxon>Paracoccaceae</taxon>
        <taxon>Paracoccus</taxon>
    </lineage>
</organism>
<name>A0A521ECR9_9RHOB</name>
<keyword evidence="2" id="KW-1185">Reference proteome</keyword>
<dbReference type="EMBL" id="FXTK01000012">
    <property type="protein sequence ID" value="SMO81717.1"/>
    <property type="molecule type" value="Genomic_DNA"/>
</dbReference>
<gene>
    <name evidence="1" type="ORF">SAMN06265221_11289</name>
</gene>
<dbReference type="OrthoDB" id="6493506at2"/>
<evidence type="ECO:0008006" key="3">
    <source>
        <dbReference type="Google" id="ProtNLM"/>
    </source>
</evidence>